<dbReference type="Proteomes" id="UP000012164">
    <property type="component" value="Unassembled WGS sequence"/>
</dbReference>
<accession>A0A0F6ICE7</accession>
<gene>
    <name evidence="1" type="ORF">LEP1GSC079_1240</name>
</gene>
<dbReference type="EMBL" id="AKWR02000159">
    <property type="protein sequence ID" value="EMJ35722.1"/>
    <property type="molecule type" value="Genomic_DNA"/>
</dbReference>
<dbReference type="SUPFAM" id="SSF48452">
    <property type="entry name" value="TPR-like"/>
    <property type="match status" value="1"/>
</dbReference>
<dbReference type="InterPro" id="IPR011990">
    <property type="entry name" value="TPR-like_helical_dom_sf"/>
</dbReference>
<dbReference type="InterPro" id="IPR019734">
    <property type="entry name" value="TPR_rpt"/>
</dbReference>
<reference evidence="1 2" key="1">
    <citation type="submission" date="2013-01" db="EMBL/GenBank/DDBJ databases">
        <authorList>
            <person name="Harkins D.M."/>
            <person name="Durkin A.S."/>
            <person name="Brinkac L.M."/>
            <person name="Haft D.H."/>
            <person name="Selengut J.D."/>
            <person name="Sanka R."/>
            <person name="DePew J."/>
            <person name="Purushe J."/>
            <person name="Peacock S.J."/>
            <person name="Thaipadungpanit J."/>
            <person name="Wuthiekanun V.W."/>
            <person name="Day N.P."/>
            <person name="Vinetz J.M."/>
            <person name="Sutton G.G."/>
            <person name="Nierman W.C."/>
            <person name="Fouts D.E."/>
        </authorList>
    </citation>
    <scope>NUCLEOTIDE SEQUENCE [LARGE SCALE GENOMIC DNA]</scope>
    <source>
        <strain evidence="1 2">FPW1039</strain>
    </source>
</reference>
<protein>
    <submittedName>
        <fullName evidence="1">Tetratricopeptide repeat protein</fullName>
    </submittedName>
</protein>
<dbReference type="Pfam" id="PF13174">
    <property type="entry name" value="TPR_6"/>
    <property type="match status" value="1"/>
</dbReference>
<sequence>MNKLDSKSLILQTRLSFFLLLTTFCLFLSDCGPSEKEMEVMYQKGISLFIANKRDEALKVFKDLYKENENYKDVKFMLGKLLYYNRRFQDAEKIFQEISDKDDTDYNALGWLIKTQFAETPLKKDLTDNLEKYLSKNSENIEILFISARLLEETGKSDQAILAYQKIISQTQLIAFSHSQLKNIYSTAKLDKKAAYHHQKYLDLMGQTNVSEK</sequence>
<evidence type="ECO:0000313" key="2">
    <source>
        <dbReference type="Proteomes" id="UP000012164"/>
    </source>
</evidence>
<dbReference type="AlphaFoldDB" id="A0A0F6ICE7"/>
<proteinExistence type="predicted"/>
<evidence type="ECO:0000313" key="1">
    <source>
        <dbReference type="EMBL" id="EMJ35722.1"/>
    </source>
</evidence>
<dbReference type="Gene3D" id="1.25.40.10">
    <property type="entry name" value="Tetratricopeptide repeat domain"/>
    <property type="match status" value="2"/>
</dbReference>
<organism evidence="1 2">
    <name type="scientific">Leptospira interrogans str. FPW1039</name>
    <dbReference type="NCBI Taxonomy" id="1193040"/>
    <lineage>
        <taxon>Bacteria</taxon>
        <taxon>Pseudomonadati</taxon>
        <taxon>Spirochaetota</taxon>
        <taxon>Spirochaetia</taxon>
        <taxon>Leptospirales</taxon>
        <taxon>Leptospiraceae</taxon>
        <taxon>Leptospira</taxon>
    </lineage>
</organism>
<name>A0A0F6ICE7_LEPIR</name>
<dbReference type="Pfam" id="PF14559">
    <property type="entry name" value="TPR_19"/>
    <property type="match status" value="1"/>
</dbReference>
<comment type="caution">
    <text evidence="1">The sequence shown here is derived from an EMBL/GenBank/DDBJ whole genome shotgun (WGS) entry which is preliminary data.</text>
</comment>